<dbReference type="GO" id="GO:0016747">
    <property type="term" value="F:acyltransferase activity, transferring groups other than amino-acyl groups"/>
    <property type="evidence" value="ECO:0007669"/>
    <property type="project" value="InterPro"/>
</dbReference>
<dbReference type="AlphaFoldDB" id="A0A7X3FNZ8"/>
<dbReference type="Proteomes" id="UP000438106">
    <property type="component" value="Unassembled WGS sequence"/>
</dbReference>
<organism evidence="3 4">
    <name type="scientific">Devosia marina</name>
    <dbReference type="NCBI Taxonomy" id="2683198"/>
    <lineage>
        <taxon>Bacteria</taxon>
        <taxon>Pseudomonadati</taxon>
        <taxon>Pseudomonadota</taxon>
        <taxon>Alphaproteobacteria</taxon>
        <taxon>Hyphomicrobiales</taxon>
        <taxon>Devosiaceae</taxon>
        <taxon>Devosia</taxon>
    </lineage>
</organism>
<dbReference type="EMBL" id="WQRF01000001">
    <property type="protein sequence ID" value="MVS98114.1"/>
    <property type="molecule type" value="Genomic_DNA"/>
</dbReference>
<keyword evidence="4" id="KW-1185">Reference proteome</keyword>
<comment type="caution">
    <text evidence="3">The sequence shown here is derived from an EMBL/GenBank/DDBJ whole genome shotgun (WGS) entry which is preliminary data.</text>
</comment>
<feature type="region of interest" description="Disordered" evidence="1">
    <location>
        <begin position="82"/>
        <end position="108"/>
    </location>
</feature>
<feature type="domain" description="N-acetyltransferase" evidence="2">
    <location>
        <begin position="77"/>
        <end position="217"/>
    </location>
</feature>
<sequence>MVHRRAVPSRTEIQALRAASALYQLHRRRDGTEQVGLRARQHEAGRASVRRRSIAPLVANDDARGEFALAGEQRRIGSIGPYREQCATPDTPRRLPGPGAKLATGPRRRAVSDDQSKLAFLYFFDARLVGRADLIGVEPARFSIGYWLAEAHTGRGIATAALDALIDFARSNSDAAEIYTGVTHGNRASEALLVRLGFEPTDTFDSYTRFRLSLRRGMIDCAT</sequence>
<keyword evidence="3" id="KW-0808">Transferase</keyword>
<evidence type="ECO:0000313" key="4">
    <source>
        <dbReference type="Proteomes" id="UP000438106"/>
    </source>
</evidence>
<dbReference type="PANTHER" id="PTHR43328:SF1">
    <property type="entry name" value="N-ACETYLTRANSFERASE DOMAIN-CONTAINING PROTEIN"/>
    <property type="match status" value="1"/>
</dbReference>
<evidence type="ECO:0000313" key="3">
    <source>
        <dbReference type="EMBL" id="MVS98114.1"/>
    </source>
</evidence>
<dbReference type="Gene3D" id="3.40.630.30">
    <property type="match status" value="1"/>
</dbReference>
<dbReference type="Pfam" id="PF13302">
    <property type="entry name" value="Acetyltransf_3"/>
    <property type="match status" value="1"/>
</dbReference>
<dbReference type="SUPFAM" id="SSF55729">
    <property type="entry name" value="Acyl-CoA N-acyltransferases (Nat)"/>
    <property type="match status" value="1"/>
</dbReference>
<evidence type="ECO:0000256" key="1">
    <source>
        <dbReference type="SAM" id="MobiDB-lite"/>
    </source>
</evidence>
<proteinExistence type="predicted"/>
<dbReference type="PROSITE" id="PS51186">
    <property type="entry name" value="GNAT"/>
    <property type="match status" value="1"/>
</dbReference>
<dbReference type="InterPro" id="IPR016181">
    <property type="entry name" value="Acyl_CoA_acyltransferase"/>
</dbReference>
<dbReference type="PANTHER" id="PTHR43328">
    <property type="entry name" value="ACETYLTRANSFERASE-RELATED"/>
    <property type="match status" value="1"/>
</dbReference>
<accession>A0A7X3FNZ8</accession>
<protein>
    <submittedName>
        <fullName evidence="3">GNAT family N-acetyltransferase</fullName>
    </submittedName>
</protein>
<reference evidence="3 4" key="1">
    <citation type="submission" date="2019-12" db="EMBL/GenBank/DDBJ databases">
        <title>Devosia maris sp. nov., isolated from the deep seawater.</title>
        <authorList>
            <person name="Liu Y."/>
        </authorList>
    </citation>
    <scope>NUCLEOTIDE SEQUENCE [LARGE SCALE GENOMIC DNA]</scope>
    <source>
        <strain evidence="3 4">L53-10-65</strain>
    </source>
</reference>
<evidence type="ECO:0000259" key="2">
    <source>
        <dbReference type="PROSITE" id="PS51186"/>
    </source>
</evidence>
<gene>
    <name evidence="3" type="ORF">GO014_03635</name>
</gene>
<name>A0A7X3FNZ8_9HYPH</name>
<dbReference type="InterPro" id="IPR000182">
    <property type="entry name" value="GNAT_dom"/>
</dbReference>